<gene>
    <name evidence="1" type="ORF">UT64_C0015G0014</name>
</gene>
<accession>A0A0G0T5L3</accession>
<name>A0A0G0T5L3_9BACT</name>
<dbReference type="Proteomes" id="UP000034137">
    <property type="component" value="Unassembled WGS sequence"/>
</dbReference>
<reference evidence="1 2" key="1">
    <citation type="journal article" date="2015" name="Nature">
        <title>rRNA introns, odd ribosomes, and small enigmatic genomes across a large radiation of phyla.</title>
        <authorList>
            <person name="Brown C.T."/>
            <person name="Hug L.A."/>
            <person name="Thomas B.C."/>
            <person name="Sharon I."/>
            <person name="Castelle C.J."/>
            <person name="Singh A."/>
            <person name="Wilkins M.J."/>
            <person name="Williams K.H."/>
            <person name="Banfield J.F."/>
        </authorList>
    </citation>
    <scope>NUCLEOTIDE SEQUENCE [LARGE SCALE GENOMIC DNA]</scope>
</reference>
<evidence type="ECO:0000313" key="1">
    <source>
        <dbReference type="EMBL" id="KKR33102.1"/>
    </source>
</evidence>
<dbReference type="AlphaFoldDB" id="A0A0G0T5L3"/>
<protein>
    <submittedName>
        <fullName evidence="1">Uncharacterized protein</fullName>
    </submittedName>
</protein>
<proteinExistence type="predicted"/>
<evidence type="ECO:0000313" key="2">
    <source>
        <dbReference type="Proteomes" id="UP000034137"/>
    </source>
</evidence>
<dbReference type="EMBL" id="LBXO01000015">
    <property type="protein sequence ID" value="KKR33102.1"/>
    <property type="molecule type" value="Genomic_DNA"/>
</dbReference>
<sequence length="48" mass="5516">MYKTDKKVVDLSEVGMLLKENADTIYRVVVKPVYGRTAREMLEANGRK</sequence>
<organism evidence="1 2">
    <name type="scientific">Candidatus Falkowbacteria bacterium GW2011_GWF2_39_8</name>
    <dbReference type="NCBI Taxonomy" id="1618642"/>
    <lineage>
        <taxon>Bacteria</taxon>
        <taxon>Candidatus Falkowiibacteriota</taxon>
    </lineage>
</organism>
<comment type="caution">
    <text evidence="1">The sequence shown here is derived from an EMBL/GenBank/DDBJ whole genome shotgun (WGS) entry which is preliminary data.</text>
</comment>